<dbReference type="PANTHER" id="PTHR13774">
    <property type="entry name" value="PHENAZINE BIOSYNTHESIS PROTEIN"/>
    <property type="match status" value="1"/>
</dbReference>
<name>A0A0C3BJY3_SERVB</name>
<evidence type="ECO:0000313" key="4">
    <source>
        <dbReference type="EMBL" id="KIM32399.1"/>
    </source>
</evidence>
<comment type="similarity">
    <text evidence="1">Belongs to the PhzF family.</text>
</comment>
<dbReference type="OrthoDB" id="75169at2759"/>
<dbReference type="PANTHER" id="PTHR13774:SF17">
    <property type="entry name" value="PHENAZINE BIOSYNTHESIS-LIKE DOMAIN-CONTAINING PROTEIN"/>
    <property type="match status" value="1"/>
</dbReference>
<keyword evidence="2" id="KW-0413">Isomerase</keyword>
<dbReference type="GO" id="GO:0016853">
    <property type="term" value="F:isomerase activity"/>
    <property type="evidence" value="ECO:0007669"/>
    <property type="project" value="UniProtKB-KW"/>
</dbReference>
<feature type="active site" evidence="3">
    <location>
        <position position="48"/>
    </location>
</feature>
<gene>
    <name evidence="4" type="ORF">M408DRAFT_326981</name>
</gene>
<evidence type="ECO:0008006" key="6">
    <source>
        <dbReference type="Google" id="ProtNLM"/>
    </source>
</evidence>
<proteinExistence type="inferred from homology"/>
<reference evidence="4 5" key="1">
    <citation type="submission" date="2014-04" db="EMBL/GenBank/DDBJ databases">
        <authorList>
            <consortium name="DOE Joint Genome Institute"/>
            <person name="Kuo A."/>
            <person name="Zuccaro A."/>
            <person name="Kohler A."/>
            <person name="Nagy L.G."/>
            <person name="Floudas D."/>
            <person name="Copeland A."/>
            <person name="Barry K.W."/>
            <person name="Cichocki N."/>
            <person name="Veneault-Fourrey C."/>
            <person name="LaButti K."/>
            <person name="Lindquist E.A."/>
            <person name="Lipzen A."/>
            <person name="Lundell T."/>
            <person name="Morin E."/>
            <person name="Murat C."/>
            <person name="Sun H."/>
            <person name="Tunlid A."/>
            <person name="Henrissat B."/>
            <person name="Grigoriev I.V."/>
            <person name="Hibbett D.S."/>
            <person name="Martin F."/>
            <person name="Nordberg H.P."/>
            <person name="Cantor M.N."/>
            <person name="Hua S.X."/>
        </authorList>
    </citation>
    <scope>NUCLEOTIDE SEQUENCE [LARGE SCALE GENOMIC DNA]</scope>
    <source>
        <strain evidence="4 5">MAFF 305830</strain>
    </source>
</reference>
<dbReference type="EMBL" id="KN824280">
    <property type="protein sequence ID" value="KIM32399.1"/>
    <property type="molecule type" value="Genomic_DNA"/>
</dbReference>
<dbReference type="InterPro" id="IPR003719">
    <property type="entry name" value="Phenazine_PhzF-like"/>
</dbReference>
<evidence type="ECO:0000256" key="1">
    <source>
        <dbReference type="ARBA" id="ARBA00008270"/>
    </source>
</evidence>
<sequence>MSLKFTVIDAFTNNPFSGNPAGVVILPSDTRYESQVLQNIAAELNLSETAFIQPRVITHNDTGGALSCPIKEREQLHGAGWTTFGLRWFTPTEEVRLCGHATLASASLLFSEESLVPADTHEIRFVTLSGVLVAKRIVTEESPSENLKYELEFPAADIVPASEGVAKRVRDAVASATIPDTGISFVGVCGKKPYEQYILVEIDNNHALEGMKVNAGVLKSLAPEYVVIVLCQKLAHGSHDIAYRMFAPAAGIDEDPVCGSAVSFSAQYWTERTDTAPEDTVRLRAASPRGGDVELVWEKSTSTARMRGQARIASRGEIYL</sequence>
<keyword evidence="5" id="KW-1185">Reference proteome</keyword>
<dbReference type="Proteomes" id="UP000054097">
    <property type="component" value="Unassembled WGS sequence"/>
</dbReference>
<dbReference type="GO" id="GO:0005737">
    <property type="term" value="C:cytoplasm"/>
    <property type="evidence" value="ECO:0007669"/>
    <property type="project" value="TreeGrafter"/>
</dbReference>
<evidence type="ECO:0000256" key="3">
    <source>
        <dbReference type="PIRSR" id="PIRSR016184-1"/>
    </source>
</evidence>
<protein>
    <recommendedName>
        <fullName evidence="6">Diaminopimelate epimerase-like protein</fullName>
    </recommendedName>
</protein>
<dbReference type="AlphaFoldDB" id="A0A0C3BJY3"/>
<evidence type="ECO:0000256" key="2">
    <source>
        <dbReference type="ARBA" id="ARBA00023235"/>
    </source>
</evidence>
<dbReference type="Pfam" id="PF02567">
    <property type="entry name" value="PhzC-PhzF"/>
    <property type="match status" value="1"/>
</dbReference>
<accession>A0A0C3BJY3</accession>
<dbReference type="Gene3D" id="3.10.310.10">
    <property type="entry name" value="Diaminopimelate Epimerase, Chain A, domain 1"/>
    <property type="match status" value="2"/>
</dbReference>
<reference evidence="5" key="2">
    <citation type="submission" date="2015-01" db="EMBL/GenBank/DDBJ databases">
        <title>Evolutionary Origins and Diversification of the Mycorrhizal Mutualists.</title>
        <authorList>
            <consortium name="DOE Joint Genome Institute"/>
            <consortium name="Mycorrhizal Genomics Consortium"/>
            <person name="Kohler A."/>
            <person name="Kuo A."/>
            <person name="Nagy L.G."/>
            <person name="Floudas D."/>
            <person name="Copeland A."/>
            <person name="Barry K.W."/>
            <person name="Cichocki N."/>
            <person name="Veneault-Fourrey C."/>
            <person name="LaButti K."/>
            <person name="Lindquist E.A."/>
            <person name="Lipzen A."/>
            <person name="Lundell T."/>
            <person name="Morin E."/>
            <person name="Murat C."/>
            <person name="Riley R."/>
            <person name="Ohm R."/>
            <person name="Sun H."/>
            <person name="Tunlid A."/>
            <person name="Henrissat B."/>
            <person name="Grigoriev I.V."/>
            <person name="Hibbett D.S."/>
            <person name="Martin F."/>
        </authorList>
    </citation>
    <scope>NUCLEOTIDE SEQUENCE [LARGE SCALE GENOMIC DNA]</scope>
    <source>
        <strain evidence="5">MAFF 305830</strain>
    </source>
</reference>
<organism evidence="4 5">
    <name type="scientific">Serendipita vermifera MAFF 305830</name>
    <dbReference type="NCBI Taxonomy" id="933852"/>
    <lineage>
        <taxon>Eukaryota</taxon>
        <taxon>Fungi</taxon>
        <taxon>Dikarya</taxon>
        <taxon>Basidiomycota</taxon>
        <taxon>Agaricomycotina</taxon>
        <taxon>Agaricomycetes</taxon>
        <taxon>Sebacinales</taxon>
        <taxon>Serendipitaceae</taxon>
        <taxon>Serendipita</taxon>
    </lineage>
</organism>
<dbReference type="STRING" id="933852.A0A0C3BJY3"/>
<dbReference type="SUPFAM" id="SSF54506">
    <property type="entry name" value="Diaminopimelate epimerase-like"/>
    <property type="match status" value="1"/>
</dbReference>
<dbReference type="PIRSF" id="PIRSF016184">
    <property type="entry name" value="PhzC_PhzF"/>
    <property type="match status" value="1"/>
</dbReference>
<evidence type="ECO:0000313" key="5">
    <source>
        <dbReference type="Proteomes" id="UP000054097"/>
    </source>
</evidence>
<dbReference type="HOGENOM" id="CLU_048756_2_1_1"/>